<proteinExistence type="predicted"/>
<dbReference type="PROSITE" id="PS00022">
    <property type="entry name" value="EGF_1"/>
    <property type="match status" value="1"/>
</dbReference>
<accession>A0A9P0KLE2</accession>
<dbReference type="Proteomes" id="UP001152888">
    <property type="component" value="Unassembled WGS sequence"/>
</dbReference>
<feature type="domain" description="EGF-like" evidence="8">
    <location>
        <begin position="24"/>
        <end position="60"/>
    </location>
</feature>
<dbReference type="GO" id="GO:0009653">
    <property type="term" value="P:anatomical structure morphogenesis"/>
    <property type="evidence" value="ECO:0007669"/>
    <property type="project" value="UniProtKB-ARBA"/>
</dbReference>
<dbReference type="InterPro" id="IPR001881">
    <property type="entry name" value="EGF-like_Ca-bd_dom"/>
</dbReference>
<evidence type="ECO:0000256" key="2">
    <source>
        <dbReference type="ARBA" id="ARBA00022729"/>
    </source>
</evidence>
<dbReference type="OrthoDB" id="26203at2759"/>
<keyword evidence="4 6" id="KW-1015">Disulfide bond</keyword>
<feature type="disulfide bond" evidence="6">
    <location>
        <begin position="50"/>
        <end position="59"/>
    </location>
</feature>
<dbReference type="PROSITE" id="PS50026">
    <property type="entry name" value="EGF_3"/>
    <property type="match status" value="1"/>
</dbReference>
<protein>
    <submittedName>
        <fullName evidence="9">Uncharacterized protein</fullName>
    </submittedName>
</protein>
<keyword evidence="2" id="KW-0732">Signal</keyword>
<dbReference type="InterPro" id="IPR001791">
    <property type="entry name" value="Laminin_G"/>
</dbReference>
<evidence type="ECO:0000256" key="1">
    <source>
        <dbReference type="ARBA" id="ARBA00022536"/>
    </source>
</evidence>
<dbReference type="EMBL" id="CAKOFQ010006850">
    <property type="protein sequence ID" value="CAH1976687.1"/>
    <property type="molecule type" value="Genomic_DNA"/>
</dbReference>
<dbReference type="SUPFAM" id="SSF57196">
    <property type="entry name" value="EGF/Laminin"/>
    <property type="match status" value="1"/>
</dbReference>
<dbReference type="SMART" id="SM00179">
    <property type="entry name" value="EGF_CA"/>
    <property type="match status" value="1"/>
</dbReference>
<organism evidence="9 10">
    <name type="scientific">Acanthoscelides obtectus</name>
    <name type="common">Bean weevil</name>
    <name type="synonym">Bruchus obtectus</name>
    <dbReference type="NCBI Taxonomy" id="200917"/>
    <lineage>
        <taxon>Eukaryota</taxon>
        <taxon>Metazoa</taxon>
        <taxon>Ecdysozoa</taxon>
        <taxon>Arthropoda</taxon>
        <taxon>Hexapoda</taxon>
        <taxon>Insecta</taxon>
        <taxon>Pterygota</taxon>
        <taxon>Neoptera</taxon>
        <taxon>Endopterygota</taxon>
        <taxon>Coleoptera</taxon>
        <taxon>Polyphaga</taxon>
        <taxon>Cucujiformia</taxon>
        <taxon>Chrysomeloidea</taxon>
        <taxon>Chrysomelidae</taxon>
        <taxon>Bruchinae</taxon>
        <taxon>Bruchini</taxon>
        <taxon>Acanthoscelides</taxon>
    </lineage>
</organism>
<name>A0A9P0KLE2_ACAOB</name>
<dbReference type="Gene3D" id="2.60.120.200">
    <property type="match status" value="1"/>
</dbReference>
<dbReference type="SUPFAM" id="SSF49899">
    <property type="entry name" value="Concanavalin A-like lectins/glucanases"/>
    <property type="match status" value="1"/>
</dbReference>
<dbReference type="AlphaFoldDB" id="A0A9P0KLE2"/>
<dbReference type="InterPro" id="IPR013320">
    <property type="entry name" value="ConA-like_dom_sf"/>
</dbReference>
<dbReference type="FunFam" id="2.10.25.10:FF:000109">
    <property type="entry name" value="Notch homolog 4, [Drosophila]"/>
    <property type="match status" value="1"/>
</dbReference>
<dbReference type="GO" id="GO:0048513">
    <property type="term" value="P:animal organ development"/>
    <property type="evidence" value="ECO:0007669"/>
    <property type="project" value="UniProtKB-ARBA"/>
</dbReference>
<evidence type="ECO:0000313" key="10">
    <source>
        <dbReference type="Proteomes" id="UP001152888"/>
    </source>
</evidence>
<feature type="domain" description="Laminin G" evidence="7">
    <location>
        <begin position="115"/>
        <end position="223"/>
    </location>
</feature>
<keyword evidence="1 6" id="KW-0245">EGF-like domain</keyword>
<dbReference type="Pfam" id="PF02210">
    <property type="entry name" value="Laminin_G_2"/>
    <property type="match status" value="1"/>
</dbReference>
<gene>
    <name evidence="9" type="ORF">ACAOBT_LOCUS12275</name>
</gene>
<dbReference type="SMART" id="SM00181">
    <property type="entry name" value="EGF"/>
    <property type="match status" value="1"/>
</dbReference>
<dbReference type="Pfam" id="PF00008">
    <property type="entry name" value="EGF"/>
    <property type="match status" value="1"/>
</dbReference>
<dbReference type="CDD" id="cd00054">
    <property type="entry name" value="EGF_CA"/>
    <property type="match status" value="1"/>
</dbReference>
<keyword evidence="10" id="KW-1185">Reference proteome</keyword>
<reference evidence="9" key="1">
    <citation type="submission" date="2022-03" db="EMBL/GenBank/DDBJ databases">
        <authorList>
            <person name="Sayadi A."/>
        </authorList>
    </citation>
    <scope>NUCLEOTIDE SEQUENCE</scope>
</reference>
<dbReference type="InterPro" id="IPR050372">
    <property type="entry name" value="Neurexin-related_CASP"/>
</dbReference>
<dbReference type="InterPro" id="IPR000742">
    <property type="entry name" value="EGF"/>
</dbReference>
<evidence type="ECO:0000259" key="8">
    <source>
        <dbReference type="PROSITE" id="PS50026"/>
    </source>
</evidence>
<comment type="caution">
    <text evidence="9">The sequence shown here is derived from an EMBL/GenBank/DDBJ whole genome shotgun (WGS) entry which is preliminary data.</text>
</comment>
<dbReference type="PANTHER" id="PTHR15036">
    <property type="entry name" value="PIKACHURIN-LIKE PROTEIN"/>
    <property type="match status" value="1"/>
</dbReference>
<dbReference type="CDD" id="cd00110">
    <property type="entry name" value="LamG"/>
    <property type="match status" value="1"/>
</dbReference>
<evidence type="ECO:0000313" key="9">
    <source>
        <dbReference type="EMBL" id="CAH1976687.1"/>
    </source>
</evidence>
<dbReference type="PROSITE" id="PS01186">
    <property type="entry name" value="EGF_2"/>
    <property type="match status" value="1"/>
</dbReference>
<evidence type="ECO:0000256" key="5">
    <source>
        <dbReference type="ARBA" id="ARBA00023180"/>
    </source>
</evidence>
<dbReference type="GO" id="GO:0030154">
    <property type="term" value="P:cell differentiation"/>
    <property type="evidence" value="ECO:0007669"/>
    <property type="project" value="UniProtKB-ARBA"/>
</dbReference>
<sequence>MKVASCSKFIYVIGYKEHYLCDTEVNLCYSSPCHNHGTCEVREGGYTCLCPEGYLGEQCETVLKKEQDACRQNAPCLFDKDSTKTCLPKPGRPNFICEECSILTDDGHYTPFCELKTRSFVKGAFLTYPSLKQRHRLTVSIKFATQAQSGLLLYNGRYNERHDFLALEIWESDVRFSFSLGDEQVARAQAHIPGGVSDGKWHTVHITYHNRTATVSLDDCDIR</sequence>
<evidence type="ECO:0000259" key="7">
    <source>
        <dbReference type="PROSITE" id="PS50025"/>
    </source>
</evidence>
<evidence type="ECO:0000256" key="4">
    <source>
        <dbReference type="ARBA" id="ARBA00023157"/>
    </source>
</evidence>
<dbReference type="Gene3D" id="2.10.25.10">
    <property type="entry name" value="Laminin"/>
    <property type="match status" value="1"/>
</dbReference>
<keyword evidence="3" id="KW-0677">Repeat</keyword>
<keyword evidence="5" id="KW-0325">Glycoprotein</keyword>
<dbReference type="PROSITE" id="PS50025">
    <property type="entry name" value="LAM_G_DOMAIN"/>
    <property type="match status" value="1"/>
</dbReference>
<comment type="caution">
    <text evidence="6">Lacks conserved residue(s) required for the propagation of feature annotation.</text>
</comment>
<dbReference type="GO" id="GO:0005509">
    <property type="term" value="F:calcium ion binding"/>
    <property type="evidence" value="ECO:0007669"/>
    <property type="project" value="InterPro"/>
</dbReference>
<dbReference type="PANTHER" id="PTHR15036:SF83">
    <property type="entry name" value="AGRIN"/>
    <property type="match status" value="1"/>
</dbReference>
<evidence type="ECO:0000256" key="3">
    <source>
        <dbReference type="ARBA" id="ARBA00022737"/>
    </source>
</evidence>
<evidence type="ECO:0000256" key="6">
    <source>
        <dbReference type="PROSITE-ProRule" id="PRU00076"/>
    </source>
</evidence>